<evidence type="ECO:0000313" key="1">
    <source>
        <dbReference type="EMBL" id="KKN60408.1"/>
    </source>
</evidence>
<protein>
    <submittedName>
        <fullName evidence="1">Uncharacterized protein</fullName>
    </submittedName>
</protein>
<proteinExistence type="predicted"/>
<comment type="caution">
    <text evidence="1">The sequence shown here is derived from an EMBL/GenBank/DDBJ whole genome shotgun (WGS) entry which is preliminary data.</text>
</comment>
<name>A0A0F9V3F2_9ZZZZ</name>
<sequence length="134" mass="14404">MSEHTTVRAVTAAKEAYFKASQDWAHSWGILSRALSNGHSGTHERKNADVAELARRAAFTSLAAANCAANTERDRRADCYEPLLAALEEIADVSHKAANSGTKQAGSRVTIGQLKTILREIRGIARTAKGQEDG</sequence>
<reference evidence="1" key="1">
    <citation type="journal article" date="2015" name="Nature">
        <title>Complex archaea that bridge the gap between prokaryotes and eukaryotes.</title>
        <authorList>
            <person name="Spang A."/>
            <person name="Saw J.H."/>
            <person name="Jorgensen S.L."/>
            <person name="Zaremba-Niedzwiedzka K."/>
            <person name="Martijn J."/>
            <person name="Lind A.E."/>
            <person name="van Eijk R."/>
            <person name="Schleper C."/>
            <person name="Guy L."/>
            <person name="Ettema T.J."/>
        </authorList>
    </citation>
    <scope>NUCLEOTIDE SEQUENCE</scope>
</reference>
<accession>A0A0F9V3F2</accession>
<dbReference type="EMBL" id="LAZR01000697">
    <property type="protein sequence ID" value="KKN60408.1"/>
    <property type="molecule type" value="Genomic_DNA"/>
</dbReference>
<dbReference type="AlphaFoldDB" id="A0A0F9V3F2"/>
<gene>
    <name evidence="1" type="ORF">LCGC14_0532420</name>
</gene>
<organism evidence="1">
    <name type="scientific">marine sediment metagenome</name>
    <dbReference type="NCBI Taxonomy" id="412755"/>
    <lineage>
        <taxon>unclassified sequences</taxon>
        <taxon>metagenomes</taxon>
        <taxon>ecological metagenomes</taxon>
    </lineage>
</organism>